<sequence>MAIKGKIKHLTPVILFMICMIFSVTVYAEETLDGSKLTYEEESTGEFHNVLRGAILDSGRVTITNKGNCQINCYGNTSCFRICDRIELNIYLERSSGNGWSSYTSWKYSTTDDTSLGRSNTITVPGGYYYRLRGYHACEKSGYGRESNSSFTDGIWIS</sequence>
<name>A0A9D1EIA0_9FIRM</name>
<dbReference type="Pfam" id="PF19644">
    <property type="entry name" value="DUF6147"/>
    <property type="match status" value="1"/>
</dbReference>
<proteinExistence type="predicted"/>
<reference evidence="1" key="2">
    <citation type="journal article" date="2021" name="PeerJ">
        <title>Extensive microbial diversity within the chicken gut microbiome revealed by metagenomics and culture.</title>
        <authorList>
            <person name="Gilroy R."/>
            <person name="Ravi A."/>
            <person name="Getino M."/>
            <person name="Pursley I."/>
            <person name="Horton D.L."/>
            <person name="Alikhan N.F."/>
            <person name="Baker D."/>
            <person name="Gharbi K."/>
            <person name="Hall N."/>
            <person name="Watson M."/>
            <person name="Adriaenssens E.M."/>
            <person name="Foster-Nyarko E."/>
            <person name="Jarju S."/>
            <person name="Secka A."/>
            <person name="Antonio M."/>
            <person name="Oren A."/>
            <person name="Chaudhuri R.R."/>
            <person name="La Ragione R."/>
            <person name="Hildebrand F."/>
            <person name="Pallen M.J."/>
        </authorList>
    </citation>
    <scope>NUCLEOTIDE SEQUENCE</scope>
    <source>
        <strain evidence="1">ChiSxjej1B13-7041</strain>
    </source>
</reference>
<protein>
    <submittedName>
        <fullName evidence="1">Uncharacterized protein</fullName>
    </submittedName>
</protein>
<evidence type="ECO:0000313" key="1">
    <source>
        <dbReference type="EMBL" id="HIR92089.1"/>
    </source>
</evidence>
<comment type="caution">
    <text evidence="1">The sequence shown here is derived from an EMBL/GenBank/DDBJ whole genome shotgun (WGS) entry which is preliminary data.</text>
</comment>
<evidence type="ECO:0000313" key="2">
    <source>
        <dbReference type="Proteomes" id="UP000886841"/>
    </source>
</evidence>
<dbReference type="Proteomes" id="UP000886841">
    <property type="component" value="Unassembled WGS sequence"/>
</dbReference>
<dbReference type="AlphaFoldDB" id="A0A9D1EIA0"/>
<dbReference type="EMBL" id="DVHU01000013">
    <property type="protein sequence ID" value="HIR92089.1"/>
    <property type="molecule type" value="Genomic_DNA"/>
</dbReference>
<organism evidence="1 2">
    <name type="scientific">Candidatus Egerieimonas intestinavium</name>
    <dbReference type="NCBI Taxonomy" id="2840777"/>
    <lineage>
        <taxon>Bacteria</taxon>
        <taxon>Bacillati</taxon>
        <taxon>Bacillota</taxon>
        <taxon>Clostridia</taxon>
        <taxon>Lachnospirales</taxon>
        <taxon>Lachnospiraceae</taxon>
        <taxon>Lachnospiraceae incertae sedis</taxon>
        <taxon>Candidatus Egerieimonas</taxon>
    </lineage>
</organism>
<gene>
    <name evidence="1" type="ORF">IAB98_01535</name>
</gene>
<dbReference type="InterPro" id="IPR046145">
    <property type="entry name" value="DUF6147"/>
</dbReference>
<reference evidence="1" key="1">
    <citation type="submission" date="2020-10" db="EMBL/GenBank/DDBJ databases">
        <authorList>
            <person name="Gilroy R."/>
        </authorList>
    </citation>
    <scope>NUCLEOTIDE SEQUENCE</scope>
    <source>
        <strain evidence="1">ChiSxjej1B13-7041</strain>
    </source>
</reference>
<accession>A0A9D1EIA0</accession>